<dbReference type="EMBL" id="JACOPL010000003">
    <property type="protein sequence ID" value="MBC5724746.1"/>
    <property type="molecule type" value="Genomic_DNA"/>
</dbReference>
<feature type="transmembrane region" description="Helical" evidence="1">
    <location>
        <begin position="91"/>
        <end position="110"/>
    </location>
</feature>
<evidence type="ECO:0000256" key="1">
    <source>
        <dbReference type="SAM" id="Phobius"/>
    </source>
</evidence>
<sequence length="112" mass="12649">MNSTSLSVLRYFAKRTSLSVSDLAVICNQSAHIFVPHFKYLLDNGFIEPDPQASDPSTEIKLRSKFCITLAGKDELENIKQRKQTTRLKEIRAWLTLAISLAAFIKSFIFPG</sequence>
<evidence type="ECO:0000313" key="3">
    <source>
        <dbReference type="Proteomes" id="UP000606499"/>
    </source>
</evidence>
<dbReference type="SUPFAM" id="SSF46785">
    <property type="entry name" value="Winged helix' DNA-binding domain"/>
    <property type="match status" value="1"/>
</dbReference>
<keyword evidence="1" id="KW-0472">Membrane</keyword>
<organism evidence="2 3">
    <name type="scientific">Agathobaculum faecis</name>
    <dbReference type="NCBI Taxonomy" id="2763013"/>
    <lineage>
        <taxon>Bacteria</taxon>
        <taxon>Bacillati</taxon>
        <taxon>Bacillota</taxon>
        <taxon>Clostridia</taxon>
        <taxon>Eubacteriales</taxon>
        <taxon>Butyricicoccaceae</taxon>
        <taxon>Agathobaculum</taxon>
    </lineage>
</organism>
<evidence type="ECO:0000313" key="2">
    <source>
        <dbReference type="EMBL" id="MBC5724746.1"/>
    </source>
</evidence>
<keyword evidence="3" id="KW-1185">Reference proteome</keyword>
<gene>
    <name evidence="2" type="ORF">H8S45_04630</name>
</gene>
<keyword evidence="1" id="KW-1133">Transmembrane helix</keyword>
<dbReference type="RefSeq" id="WP_186949709.1">
    <property type="nucleotide sequence ID" value="NZ_JACOPL010000003.1"/>
</dbReference>
<protein>
    <submittedName>
        <fullName evidence="2">Uncharacterized protein</fullName>
    </submittedName>
</protein>
<dbReference type="AlphaFoldDB" id="A0A923LUN1"/>
<comment type="caution">
    <text evidence="2">The sequence shown here is derived from an EMBL/GenBank/DDBJ whole genome shotgun (WGS) entry which is preliminary data.</text>
</comment>
<keyword evidence="1" id="KW-0812">Transmembrane</keyword>
<dbReference type="Proteomes" id="UP000606499">
    <property type="component" value="Unassembled WGS sequence"/>
</dbReference>
<accession>A0A923LUN1</accession>
<proteinExistence type="predicted"/>
<reference evidence="2" key="1">
    <citation type="submission" date="2020-08" db="EMBL/GenBank/DDBJ databases">
        <title>Genome public.</title>
        <authorList>
            <person name="Liu C."/>
            <person name="Sun Q."/>
        </authorList>
    </citation>
    <scope>NUCLEOTIDE SEQUENCE</scope>
    <source>
        <strain evidence="2">NSJ-28</strain>
    </source>
</reference>
<name>A0A923LUN1_9FIRM</name>
<dbReference type="InterPro" id="IPR036390">
    <property type="entry name" value="WH_DNA-bd_sf"/>
</dbReference>